<comment type="similarity">
    <text evidence="2">Belongs to the bacterial solute-binding protein 2 family.</text>
</comment>
<accession>A0A8J3LUL2</accession>
<dbReference type="GO" id="GO:0030246">
    <property type="term" value="F:carbohydrate binding"/>
    <property type="evidence" value="ECO:0007669"/>
    <property type="project" value="UniProtKB-ARBA"/>
</dbReference>
<keyword evidence="6" id="KW-1185">Reference proteome</keyword>
<dbReference type="PANTHER" id="PTHR46847">
    <property type="entry name" value="D-ALLOSE-BINDING PERIPLASMIC PROTEIN-RELATED"/>
    <property type="match status" value="1"/>
</dbReference>
<evidence type="ECO:0000313" key="6">
    <source>
        <dbReference type="Proteomes" id="UP000653674"/>
    </source>
</evidence>
<name>A0A8J3LUL2_9ACTN</name>
<comment type="caution">
    <text evidence="5">The sequence shown here is derived from an EMBL/GenBank/DDBJ whole genome shotgun (WGS) entry which is preliminary data.</text>
</comment>
<evidence type="ECO:0000259" key="4">
    <source>
        <dbReference type="Pfam" id="PF13407"/>
    </source>
</evidence>
<dbReference type="GO" id="GO:0030313">
    <property type="term" value="C:cell envelope"/>
    <property type="evidence" value="ECO:0007669"/>
    <property type="project" value="UniProtKB-SubCell"/>
</dbReference>
<keyword evidence="3" id="KW-0732">Signal</keyword>
<dbReference type="InterPro" id="IPR028082">
    <property type="entry name" value="Peripla_BP_I"/>
</dbReference>
<evidence type="ECO:0000256" key="1">
    <source>
        <dbReference type="ARBA" id="ARBA00004196"/>
    </source>
</evidence>
<comment type="subcellular location">
    <subcellularLocation>
        <location evidence="1">Cell envelope</location>
    </subcellularLocation>
</comment>
<organism evidence="5 6">
    <name type="scientific">Planosporangium flavigriseum</name>
    <dbReference type="NCBI Taxonomy" id="373681"/>
    <lineage>
        <taxon>Bacteria</taxon>
        <taxon>Bacillati</taxon>
        <taxon>Actinomycetota</taxon>
        <taxon>Actinomycetes</taxon>
        <taxon>Micromonosporales</taxon>
        <taxon>Micromonosporaceae</taxon>
        <taxon>Planosporangium</taxon>
    </lineage>
</organism>
<reference evidence="5" key="1">
    <citation type="submission" date="2021-01" db="EMBL/GenBank/DDBJ databases">
        <title>Whole genome shotgun sequence of Planosporangium flavigriseum NBRC 105377.</title>
        <authorList>
            <person name="Komaki H."/>
            <person name="Tamura T."/>
        </authorList>
    </citation>
    <scope>NUCLEOTIDE SEQUENCE</scope>
    <source>
        <strain evidence="5">NBRC 105377</strain>
    </source>
</reference>
<dbReference type="AlphaFoldDB" id="A0A8J3LUL2"/>
<gene>
    <name evidence="5" type="ORF">Pfl04_52170</name>
</gene>
<dbReference type="Gene3D" id="3.40.50.2300">
    <property type="match status" value="2"/>
</dbReference>
<proteinExistence type="inferred from homology"/>
<sequence length="371" mass="39296">MVLTAACGGGVTRRSDAAGGASVEQIDKYLLAPASASRIDPAPGPIETDPITGATLSLPYKGAYAVPDGPIGDPSKTYTVCFSQALIRHPFPVALRSSLMLEAARHPNLKVLTYNTDNDPLKQVQDLETCAAQKPDAILVWPHSIAPLTPEIKKLTQQGFKVVGMERTVATSDYTSWIYLDDEAETKAMADAIAEKLGGSGVVAETSGAVGSSPQIVRSYGFKKELTAKAPGIKVVTTTPTDYSEAQGFQVALQFLGSPQGKDIKAWYVHSGTIALGIQKAMAQLKRTDIPIYTIDGSKQEVQAVQGGKITAITPHSPLIGDVALRLAIMAIEGKQVPKDLILNQDELITQSNAAEILPKAWGTLGTNTGF</sequence>
<evidence type="ECO:0000313" key="5">
    <source>
        <dbReference type="EMBL" id="GIG76813.1"/>
    </source>
</evidence>
<dbReference type="EMBL" id="BONU01000085">
    <property type="protein sequence ID" value="GIG76813.1"/>
    <property type="molecule type" value="Genomic_DNA"/>
</dbReference>
<dbReference type="Pfam" id="PF13407">
    <property type="entry name" value="Peripla_BP_4"/>
    <property type="match status" value="1"/>
</dbReference>
<dbReference type="InterPro" id="IPR025997">
    <property type="entry name" value="SBP_2_dom"/>
</dbReference>
<evidence type="ECO:0000256" key="3">
    <source>
        <dbReference type="ARBA" id="ARBA00022729"/>
    </source>
</evidence>
<feature type="domain" description="Periplasmic binding protein" evidence="4">
    <location>
        <begin position="100"/>
        <end position="336"/>
    </location>
</feature>
<dbReference type="Proteomes" id="UP000653674">
    <property type="component" value="Unassembled WGS sequence"/>
</dbReference>
<dbReference type="PANTHER" id="PTHR46847:SF1">
    <property type="entry name" value="D-ALLOSE-BINDING PERIPLASMIC PROTEIN-RELATED"/>
    <property type="match status" value="1"/>
</dbReference>
<protein>
    <recommendedName>
        <fullName evidence="4">Periplasmic binding protein domain-containing protein</fullName>
    </recommendedName>
</protein>
<evidence type="ECO:0000256" key="2">
    <source>
        <dbReference type="ARBA" id="ARBA00007639"/>
    </source>
</evidence>
<dbReference type="SUPFAM" id="SSF53822">
    <property type="entry name" value="Periplasmic binding protein-like I"/>
    <property type="match status" value="1"/>
</dbReference>